<name>A0A6G7K8H7_9LACT</name>
<evidence type="ECO:0000259" key="1">
    <source>
        <dbReference type="PROSITE" id="PS50965"/>
    </source>
</evidence>
<proteinExistence type="predicted"/>
<dbReference type="AlphaFoldDB" id="A0A6G7K8H7"/>
<dbReference type="KEGG" id="jar:G7057_03000"/>
<gene>
    <name evidence="2" type="ORF">G7057_03000</name>
</gene>
<keyword evidence="3" id="KW-1185">Reference proteome</keyword>
<feature type="domain" description="NERD" evidence="1">
    <location>
        <begin position="34"/>
        <end position="143"/>
    </location>
</feature>
<dbReference type="InterPro" id="IPR011528">
    <property type="entry name" value="NERD"/>
</dbReference>
<accession>A0A6G7K8H7</accession>
<dbReference type="PROSITE" id="PS50965">
    <property type="entry name" value="NERD"/>
    <property type="match status" value="1"/>
</dbReference>
<reference evidence="2 3" key="1">
    <citation type="journal article" date="2017" name="Int. J. Syst. Evol. Microbiol.">
        <title>Jeotgalibaca porci sp. nov. and Jeotgalibaca arthritidis sp. nov., isolated from pigs, and emended description of the genus Jeotgalibaca.</title>
        <authorList>
            <person name="Zamora L."/>
            <person name="Perez-Sancho M."/>
            <person name="Dominguez L."/>
            <person name="Fernandez-Garayzabal J.F."/>
            <person name="Vela A.I."/>
        </authorList>
    </citation>
    <scope>NUCLEOTIDE SEQUENCE [LARGE SCALE GENOMIC DNA]</scope>
    <source>
        <strain evidence="2 3">CECT 9157</strain>
    </source>
</reference>
<protein>
    <submittedName>
        <fullName evidence="2">NERD domain-containing protein</fullName>
    </submittedName>
</protein>
<evidence type="ECO:0000313" key="3">
    <source>
        <dbReference type="Proteomes" id="UP000501451"/>
    </source>
</evidence>
<dbReference type="Proteomes" id="UP000501451">
    <property type="component" value="Chromosome"/>
</dbReference>
<sequence length="286" mass="34002">MKLRKAISVKTFESLNRRMSFKAHDQFRFTNSQLGSSGEFNFGKYLLNQSFDYLAIYDSEFEATLCPQLDFIVVTWDMIYLYDIKNFSGNYYYEDGEFFTSQKKKIRSPFIQLDRAYETLDILLRNAGIQFPITKRLIFINPEFQLYGNSDALPLVTHAQLNRHFQSIKNRSRKLDQRHHAIADYIESRRYEKDFYDIGIFYSYDRLKKGVWCCDCVCQALVSSHRHFLCPACRRYYTKTEAVMHCLYEFRLLFPEKKITSVLLRDWCGHTVSLETTRKVLSRYSG</sequence>
<evidence type="ECO:0000313" key="2">
    <source>
        <dbReference type="EMBL" id="QII81542.1"/>
    </source>
</evidence>
<dbReference type="EMBL" id="CP049740">
    <property type="protein sequence ID" value="QII81542.1"/>
    <property type="molecule type" value="Genomic_DNA"/>
</dbReference>
<dbReference type="Pfam" id="PF08378">
    <property type="entry name" value="NERD"/>
    <property type="match status" value="1"/>
</dbReference>
<organism evidence="2 3">
    <name type="scientific">Jeotgalibaca arthritidis</name>
    <dbReference type="NCBI Taxonomy" id="1868794"/>
    <lineage>
        <taxon>Bacteria</taxon>
        <taxon>Bacillati</taxon>
        <taxon>Bacillota</taxon>
        <taxon>Bacilli</taxon>
        <taxon>Lactobacillales</taxon>
        <taxon>Carnobacteriaceae</taxon>
        <taxon>Jeotgalibaca</taxon>
    </lineage>
</organism>
<dbReference type="RefSeq" id="WP_166161212.1">
    <property type="nucleotide sequence ID" value="NZ_CP049740.1"/>
</dbReference>